<evidence type="ECO:0000256" key="6">
    <source>
        <dbReference type="SAM" id="Phobius"/>
    </source>
</evidence>
<evidence type="ECO:0000259" key="7">
    <source>
        <dbReference type="Pfam" id="PF02683"/>
    </source>
</evidence>
<dbReference type="PANTHER" id="PTHR31272:SF4">
    <property type="entry name" value="CYTOCHROME C-TYPE BIOGENESIS PROTEIN HI_1454-RELATED"/>
    <property type="match status" value="1"/>
</dbReference>
<evidence type="ECO:0000256" key="5">
    <source>
        <dbReference type="ARBA" id="ARBA00023136"/>
    </source>
</evidence>
<evidence type="ECO:0000256" key="3">
    <source>
        <dbReference type="ARBA" id="ARBA00022692"/>
    </source>
</evidence>
<name>A0ABW0YND2_9BACI</name>
<reference evidence="9" key="1">
    <citation type="journal article" date="2019" name="Int. J. Syst. Evol. Microbiol.">
        <title>The Global Catalogue of Microorganisms (GCM) 10K type strain sequencing project: providing services to taxonomists for standard genome sequencing and annotation.</title>
        <authorList>
            <consortium name="The Broad Institute Genomics Platform"/>
            <consortium name="The Broad Institute Genome Sequencing Center for Infectious Disease"/>
            <person name="Wu L."/>
            <person name="Ma J."/>
        </authorList>
    </citation>
    <scope>NUCLEOTIDE SEQUENCE [LARGE SCALE GENOMIC DNA]</scope>
    <source>
        <strain evidence="9">CECT 7184</strain>
    </source>
</reference>
<dbReference type="EMBL" id="JBHSOZ010000003">
    <property type="protein sequence ID" value="MFC5711899.1"/>
    <property type="molecule type" value="Genomic_DNA"/>
</dbReference>
<organism evidence="8 9">
    <name type="scientific">Thalassorhabdus alkalitolerans</name>
    <dbReference type="NCBI Taxonomy" id="2282697"/>
    <lineage>
        <taxon>Bacteria</taxon>
        <taxon>Bacillati</taxon>
        <taxon>Bacillota</taxon>
        <taxon>Bacilli</taxon>
        <taxon>Bacillales</taxon>
        <taxon>Bacillaceae</taxon>
        <taxon>Thalassorhabdus</taxon>
    </lineage>
</organism>
<dbReference type="Pfam" id="PF02683">
    <property type="entry name" value="DsbD_TM"/>
    <property type="match status" value="1"/>
</dbReference>
<dbReference type="InterPro" id="IPR051790">
    <property type="entry name" value="Cytochrome_c-biogenesis_DsbD"/>
</dbReference>
<evidence type="ECO:0000256" key="1">
    <source>
        <dbReference type="ARBA" id="ARBA00004141"/>
    </source>
</evidence>
<dbReference type="Proteomes" id="UP001596142">
    <property type="component" value="Unassembled WGS sequence"/>
</dbReference>
<keyword evidence="5 6" id="KW-0472">Membrane</keyword>
<evidence type="ECO:0000313" key="8">
    <source>
        <dbReference type="EMBL" id="MFC5711899.1"/>
    </source>
</evidence>
<comment type="caution">
    <text evidence="8">The sequence shown here is derived from an EMBL/GenBank/DDBJ whole genome shotgun (WGS) entry which is preliminary data.</text>
</comment>
<keyword evidence="3 6" id="KW-0812">Transmembrane</keyword>
<feature type="transmembrane region" description="Helical" evidence="6">
    <location>
        <begin position="87"/>
        <end position="107"/>
    </location>
</feature>
<proteinExistence type="inferred from homology"/>
<dbReference type="InterPro" id="IPR003834">
    <property type="entry name" value="Cyt_c_assmbl_TM_dom"/>
</dbReference>
<evidence type="ECO:0000256" key="4">
    <source>
        <dbReference type="ARBA" id="ARBA00022989"/>
    </source>
</evidence>
<sequence>MGDVTILLAFGAGVLSFVSPCNLPLYPAFISYITGVSVDELKREDKKLPPSAIIHTIFFLLGFSIIFVVLGMSTSFIGSLFMQYNDFIRQMGAIFIILFGLVILGIFQPSFLMKNKQLKFKKKPSGYVGTSFIGMGFAAGWTPCIGPILAGVMALSLTNPGSGMMYMAIYSLGFSIPFLLMTFFIGKLNIIRKYSYQITKIGGSVMVIMGVFLFFDWMTQITSFLVNHVFGGFTGF</sequence>
<protein>
    <submittedName>
        <fullName evidence="8">Cytochrome c biogenesis CcdA family protein</fullName>
    </submittedName>
</protein>
<feature type="transmembrane region" description="Helical" evidence="6">
    <location>
        <begin position="53"/>
        <end position="81"/>
    </location>
</feature>
<feature type="transmembrane region" description="Helical" evidence="6">
    <location>
        <begin position="6"/>
        <end position="32"/>
    </location>
</feature>
<keyword evidence="9" id="KW-1185">Reference proteome</keyword>
<keyword evidence="4 6" id="KW-1133">Transmembrane helix</keyword>
<comment type="subcellular location">
    <subcellularLocation>
        <location evidence="1">Membrane</location>
        <topology evidence="1">Multi-pass membrane protein</topology>
    </subcellularLocation>
</comment>
<feature type="transmembrane region" description="Helical" evidence="6">
    <location>
        <begin position="198"/>
        <end position="215"/>
    </location>
</feature>
<comment type="similarity">
    <text evidence="2">Belongs to the DsbD family.</text>
</comment>
<gene>
    <name evidence="8" type="ORF">ACFPU1_03820</name>
</gene>
<evidence type="ECO:0000256" key="2">
    <source>
        <dbReference type="ARBA" id="ARBA00006143"/>
    </source>
</evidence>
<evidence type="ECO:0000313" key="9">
    <source>
        <dbReference type="Proteomes" id="UP001596142"/>
    </source>
</evidence>
<feature type="transmembrane region" description="Helical" evidence="6">
    <location>
        <begin position="167"/>
        <end position="186"/>
    </location>
</feature>
<feature type="domain" description="Cytochrome C biogenesis protein transmembrane" evidence="7">
    <location>
        <begin position="5"/>
        <end position="213"/>
    </location>
</feature>
<dbReference type="RefSeq" id="WP_054637814.1">
    <property type="nucleotide sequence ID" value="NZ_JBHSOZ010000003.1"/>
</dbReference>
<feature type="transmembrane region" description="Helical" evidence="6">
    <location>
        <begin position="127"/>
        <end position="155"/>
    </location>
</feature>
<dbReference type="PANTHER" id="PTHR31272">
    <property type="entry name" value="CYTOCHROME C-TYPE BIOGENESIS PROTEIN HI_1454-RELATED"/>
    <property type="match status" value="1"/>
</dbReference>
<accession>A0ABW0YND2</accession>